<dbReference type="PROSITE" id="PS50975">
    <property type="entry name" value="ATP_GRASP"/>
    <property type="match status" value="1"/>
</dbReference>
<feature type="domain" description="ATP-grasp" evidence="5">
    <location>
        <begin position="116"/>
        <end position="311"/>
    </location>
</feature>
<dbReference type="Gene3D" id="3.30.470.20">
    <property type="entry name" value="ATP-grasp fold, B domain"/>
    <property type="match status" value="1"/>
</dbReference>
<comment type="caution">
    <text evidence="6">The sequence shown here is derived from an EMBL/GenBank/DDBJ whole genome shotgun (WGS) entry which is preliminary data.</text>
</comment>
<gene>
    <name evidence="6" type="ORF">C7459_11045</name>
</gene>
<evidence type="ECO:0000313" key="6">
    <source>
        <dbReference type="EMBL" id="PWK11516.1"/>
    </source>
</evidence>
<dbReference type="InterPro" id="IPR052032">
    <property type="entry name" value="ATP-dep_AA_Ligase"/>
</dbReference>
<dbReference type="InterPro" id="IPR040570">
    <property type="entry name" value="LAL_C2"/>
</dbReference>
<dbReference type="InterPro" id="IPR011761">
    <property type="entry name" value="ATP-grasp"/>
</dbReference>
<dbReference type="GO" id="GO:0046872">
    <property type="term" value="F:metal ion binding"/>
    <property type="evidence" value="ECO:0007669"/>
    <property type="project" value="InterPro"/>
</dbReference>
<dbReference type="RefSeq" id="WP_109689655.1">
    <property type="nucleotide sequence ID" value="NZ_QGGL01000010.1"/>
</dbReference>
<keyword evidence="1" id="KW-0436">Ligase</keyword>
<dbReference type="Pfam" id="PF18603">
    <property type="entry name" value="LAL_C2"/>
    <property type="match status" value="1"/>
</dbReference>
<dbReference type="GO" id="GO:0005524">
    <property type="term" value="F:ATP binding"/>
    <property type="evidence" value="ECO:0007669"/>
    <property type="project" value="UniProtKB-UniRule"/>
</dbReference>
<dbReference type="GO" id="GO:0016874">
    <property type="term" value="F:ligase activity"/>
    <property type="evidence" value="ECO:0007669"/>
    <property type="project" value="UniProtKB-KW"/>
</dbReference>
<accession>A0A316DBI8</accession>
<evidence type="ECO:0000256" key="2">
    <source>
        <dbReference type="ARBA" id="ARBA00022741"/>
    </source>
</evidence>
<proteinExistence type="predicted"/>
<evidence type="ECO:0000313" key="7">
    <source>
        <dbReference type="Proteomes" id="UP000245634"/>
    </source>
</evidence>
<organism evidence="6 7">
    <name type="scientific">Tumebacillus permanentifrigoris</name>
    <dbReference type="NCBI Taxonomy" id="378543"/>
    <lineage>
        <taxon>Bacteria</taxon>
        <taxon>Bacillati</taxon>
        <taxon>Bacillota</taxon>
        <taxon>Bacilli</taxon>
        <taxon>Bacillales</taxon>
        <taxon>Alicyclobacillaceae</taxon>
        <taxon>Tumebacillus</taxon>
    </lineage>
</organism>
<dbReference type="SUPFAM" id="SSF56059">
    <property type="entry name" value="Glutathione synthetase ATP-binding domain-like"/>
    <property type="match status" value="1"/>
</dbReference>
<reference evidence="6 7" key="1">
    <citation type="submission" date="2018-05" db="EMBL/GenBank/DDBJ databases">
        <title>Genomic Encyclopedia of Type Strains, Phase IV (KMG-IV): sequencing the most valuable type-strain genomes for metagenomic binning, comparative biology and taxonomic classification.</title>
        <authorList>
            <person name="Goeker M."/>
        </authorList>
    </citation>
    <scope>NUCLEOTIDE SEQUENCE [LARGE SCALE GENOMIC DNA]</scope>
    <source>
        <strain evidence="6 7">DSM 18773</strain>
    </source>
</reference>
<sequence length="406" mass="45655">MKTIVFLGTNKSGSSREAIRAAERMGYYTVLLTNRHAMLNQPEQFPEVHRMILDNLRDLPRLRQKLRRLQNEQGLRISAIYSCLDSHVHTAALLSQEFCGTPVSVEAIQRMEDKILTRQSLQGTPYSPYYAVHQPDDSLDDMSCVQADTLPLVVKSPSSAGSKDVLLAQTDEQLRTHTRKLLDKYPEQPVLFEEFLKGPQFLVEVLVEDGNVHLVAVILQEITDTSPYLVMGYAVLPTIGRQFLAKLSQAVEDIIEALGMWRGACHLELRLVRGAWKLIEINPRISGGAMNQMIKAAYGIDLTEQTLRLWLGESVSMSRLHSNDVFTRFLTVEKSGVLKKVTGRNKAWRMPGVVDVFIKPIKGQYVTTPSSMGHRYAYVMATGRSVEEARSQATAAAAEIQFHLRM</sequence>
<dbReference type="AlphaFoldDB" id="A0A316DBI8"/>
<dbReference type="Proteomes" id="UP000245634">
    <property type="component" value="Unassembled WGS sequence"/>
</dbReference>
<keyword evidence="2 4" id="KW-0547">Nucleotide-binding</keyword>
<dbReference type="EMBL" id="QGGL01000010">
    <property type="protein sequence ID" value="PWK11516.1"/>
    <property type="molecule type" value="Genomic_DNA"/>
</dbReference>
<evidence type="ECO:0000259" key="5">
    <source>
        <dbReference type="PROSITE" id="PS50975"/>
    </source>
</evidence>
<dbReference type="Pfam" id="PF13535">
    <property type="entry name" value="ATP-grasp_4"/>
    <property type="match status" value="1"/>
</dbReference>
<name>A0A316DBI8_9BACL</name>
<keyword evidence="7" id="KW-1185">Reference proteome</keyword>
<dbReference type="PANTHER" id="PTHR43585">
    <property type="entry name" value="FUMIPYRROLE BIOSYNTHESIS PROTEIN C"/>
    <property type="match status" value="1"/>
</dbReference>
<evidence type="ECO:0000256" key="4">
    <source>
        <dbReference type="PROSITE-ProRule" id="PRU00409"/>
    </source>
</evidence>
<protein>
    <submittedName>
        <fullName evidence="6">Biotin carboxylase</fullName>
    </submittedName>
</protein>
<evidence type="ECO:0000256" key="1">
    <source>
        <dbReference type="ARBA" id="ARBA00022598"/>
    </source>
</evidence>
<dbReference type="PANTHER" id="PTHR43585:SF2">
    <property type="entry name" value="ATP-GRASP ENZYME FSQD"/>
    <property type="match status" value="1"/>
</dbReference>
<keyword evidence="3 4" id="KW-0067">ATP-binding</keyword>
<evidence type="ECO:0000256" key="3">
    <source>
        <dbReference type="ARBA" id="ARBA00022840"/>
    </source>
</evidence>
<dbReference type="OrthoDB" id="9803907at2"/>